<feature type="transmembrane region" description="Helical" evidence="10">
    <location>
        <begin position="47"/>
        <end position="66"/>
    </location>
</feature>
<evidence type="ECO:0000256" key="3">
    <source>
        <dbReference type="ARBA" id="ARBA00022475"/>
    </source>
</evidence>
<evidence type="ECO:0000256" key="8">
    <source>
        <dbReference type="ARBA" id="ARBA00023065"/>
    </source>
</evidence>
<keyword evidence="9 10" id="KW-0472">Membrane</keyword>
<keyword evidence="3" id="KW-1003">Cell membrane</keyword>
<dbReference type="NCBIfam" id="TIGR00933">
    <property type="entry name" value="2a38"/>
    <property type="match status" value="1"/>
</dbReference>
<dbReference type="Pfam" id="PF02386">
    <property type="entry name" value="TrkH"/>
    <property type="match status" value="1"/>
</dbReference>
<keyword evidence="6" id="KW-0630">Potassium</keyword>
<evidence type="ECO:0000256" key="2">
    <source>
        <dbReference type="ARBA" id="ARBA00022448"/>
    </source>
</evidence>
<evidence type="ECO:0000313" key="11">
    <source>
        <dbReference type="EMBL" id="MBO1308476.1"/>
    </source>
</evidence>
<keyword evidence="5 10" id="KW-0812">Transmembrane</keyword>
<organism evidence="11 12">
    <name type="scientific">Candidatus Enterococcus moelleringii</name>
    <dbReference type="NCBI Taxonomy" id="2815325"/>
    <lineage>
        <taxon>Bacteria</taxon>
        <taxon>Bacillati</taxon>
        <taxon>Bacillota</taxon>
        <taxon>Bacilli</taxon>
        <taxon>Lactobacillales</taxon>
        <taxon>Enterococcaceae</taxon>
        <taxon>Enterococcus</taxon>
    </lineage>
</organism>
<keyword evidence="2" id="KW-0813">Transport</keyword>
<keyword evidence="12" id="KW-1185">Reference proteome</keyword>
<feature type="transmembrane region" description="Helical" evidence="10">
    <location>
        <begin position="407"/>
        <end position="431"/>
    </location>
</feature>
<feature type="transmembrane region" description="Helical" evidence="10">
    <location>
        <begin position="347"/>
        <end position="371"/>
    </location>
</feature>
<accession>A0ABS3LIE3</accession>
<evidence type="ECO:0000256" key="10">
    <source>
        <dbReference type="SAM" id="Phobius"/>
    </source>
</evidence>
<proteinExistence type="predicted"/>
<keyword evidence="4" id="KW-0633">Potassium transport</keyword>
<evidence type="ECO:0000256" key="7">
    <source>
        <dbReference type="ARBA" id="ARBA00022989"/>
    </source>
</evidence>
<evidence type="ECO:0000256" key="9">
    <source>
        <dbReference type="ARBA" id="ARBA00023136"/>
    </source>
</evidence>
<protein>
    <submittedName>
        <fullName evidence="11">Trk family potassium uptake protein</fullName>
    </submittedName>
</protein>
<dbReference type="InterPro" id="IPR003445">
    <property type="entry name" value="Cat_transpt"/>
</dbReference>
<evidence type="ECO:0000256" key="4">
    <source>
        <dbReference type="ARBA" id="ARBA00022538"/>
    </source>
</evidence>
<feature type="transmembrane region" description="Helical" evidence="10">
    <location>
        <begin position="78"/>
        <end position="102"/>
    </location>
</feature>
<comment type="caution">
    <text evidence="11">The sequence shown here is derived from an EMBL/GenBank/DDBJ whole genome shotgun (WGS) entry which is preliminary data.</text>
</comment>
<dbReference type="InterPro" id="IPR004772">
    <property type="entry name" value="TrkH"/>
</dbReference>
<dbReference type="EMBL" id="JAFREM010000033">
    <property type="protein sequence ID" value="MBO1308476.1"/>
    <property type="molecule type" value="Genomic_DNA"/>
</dbReference>
<dbReference type="PANTHER" id="PTHR32024">
    <property type="entry name" value="TRK SYSTEM POTASSIUM UPTAKE PROTEIN TRKG-RELATED"/>
    <property type="match status" value="1"/>
</dbReference>
<comment type="subcellular location">
    <subcellularLocation>
        <location evidence="1">Cell membrane</location>
        <topology evidence="1">Multi-pass membrane protein</topology>
    </subcellularLocation>
</comment>
<keyword evidence="8" id="KW-0406">Ion transport</keyword>
<feature type="transmembrane region" description="Helical" evidence="10">
    <location>
        <begin position="129"/>
        <end position="150"/>
    </location>
</feature>
<keyword evidence="7 10" id="KW-1133">Transmembrane helix</keyword>
<dbReference type="PANTHER" id="PTHR32024:SF1">
    <property type="entry name" value="KTR SYSTEM POTASSIUM UPTAKE PROTEIN B"/>
    <property type="match status" value="1"/>
</dbReference>
<name>A0ABS3LIE3_9ENTE</name>
<feature type="transmembrane region" description="Helical" evidence="10">
    <location>
        <begin position="294"/>
        <end position="327"/>
    </location>
</feature>
<feature type="transmembrane region" description="Helical" evidence="10">
    <location>
        <begin position="12"/>
        <end position="35"/>
    </location>
</feature>
<feature type="transmembrane region" description="Helical" evidence="10">
    <location>
        <begin position="232"/>
        <end position="249"/>
    </location>
</feature>
<evidence type="ECO:0000256" key="1">
    <source>
        <dbReference type="ARBA" id="ARBA00004651"/>
    </source>
</evidence>
<sequence>MEIKNTLRKFRLHPLQFLALGFALVILMGAILLSLPISSNSGEATSFIDALFTATSATCVTGLTTLTTIEHWNFFGQAVIIILIELGGLGFMMMPILFFTVFRKKVGLKTRIVLQEALSLESMSGVMNLMVYILRFAAVIQVIGAGLLAVDFIPRFGWQRGLWYAVFHSISAFCNAGFDLFGDSLVSFQSNPFVLLVISGLIVAGGLGFYVWRDVIAFPKRRKLSLHSKIALGMSVILLVGGTVLFYLTEHNAAYLAADSTSFERFANTIFMSVTPRTAGYFSINYLKMSQAGLLLTIILMFIGGTSGSTAGGLKTTTLAVLIIQTISMLKGRQHAELMGRTIRSATVFRALSLFFIALSLCVSATMILSITEGIPETSGIEYIAFEVVSAFATVGLTMGLTPDLTVFGKLLIIFLMYVGRVGILTVGFSISMRLAQDKTQGTYKYPEEPVIVG</sequence>
<reference evidence="11 12" key="1">
    <citation type="submission" date="2021-03" db="EMBL/GenBank/DDBJ databases">
        <title>Enterococcal diversity collection.</title>
        <authorList>
            <person name="Gilmore M.S."/>
            <person name="Schwartzman J."/>
            <person name="Van Tyne D."/>
            <person name="Martin M."/>
            <person name="Earl A.M."/>
            <person name="Manson A.L."/>
            <person name="Straub T."/>
            <person name="Salamzade R."/>
            <person name="Saavedra J."/>
            <person name="Lebreton F."/>
            <person name="Prichula J."/>
            <person name="Schaufler K."/>
            <person name="Gaca A."/>
            <person name="Sgardioli B."/>
            <person name="Wagenaar J."/>
            <person name="Strong T."/>
        </authorList>
    </citation>
    <scope>NUCLEOTIDE SEQUENCE [LARGE SCALE GENOMIC DNA]</scope>
    <source>
        <strain evidence="11 12">669A</strain>
    </source>
</reference>
<gene>
    <name evidence="11" type="ORF">JZO70_20040</name>
</gene>
<evidence type="ECO:0000256" key="5">
    <source>
        <dbReference type="ARBA" id="ARBA00022692"/>
    </source>
</evidence>
<dbReference type="Proteomes" id="UP000664601">
    <property type="component" value="Unassembled WGS sequence"/>
</dbReference>
<dbReference type="RefSeq" id="WP_207675468.1">
    <property type="nucleotide sequence ID" value="NZ_JAFREM010000033.1"/>
</dbReference>
<feature type="transmembrane region" description="Helical" evidence="10">
    <location>
        <begin position="193"/>
        <end position="212"/>
    </location>
</feature>
<evidence type="ECO:0000256" key="6">
    <source>
        <dbReference type="ARBA" id="ARBA00022958"/>
    </source>
</evidence>
<evidence type="ECO:0000313" key="12">
    <source>
        <dbReference type="Proteomes" id="UP000664601"/>
    </source>
</evidence>